<accession>A0A8C3WGJ7</accession>
<evidence type="ECO:0000313" key="2">
    <source>
        <dbReference type="Proteomes" id="UP000694540"/>
    </source>
</evidence>
<name>A0A8C3WGJ7_9CETA</name>
<dbReference type="Proteomes" id="UP000694540">
    <property type="component" value="Unplaced"/>
</dbReference>
<reference evidence="1" key="1">
    <citation type="submission" date="2025-08" db="UniProtKB">
        <authorList>
            <consortium name="Ensembl"/>
        </authorList>
    </citation>
    <scope>IDENTIFICATION</scope>
</reference>
<proteinExistence type="predicted"/>
<reference evidence="1" key="2">
    <citation type="submission" date="2025-09" db="UniProtKB">
        <authorList>
            <consortium name="Ensembl"/>
        </authorList>
    </citation>
    <scope>IDENTIFICATION</scope>
</reference>
<organism evidence="1 2">
    <name type="scientific">Catagonus wagneri</name>
    <name type="common">Chacoan peccary</name>
    <dbReference type="NCBI Taxonomy" id="51154"/>
    <lineage>
        <taxon>Eukaryota</taxon>
        <taxon>Metazoa</taxon>
        <taxon>Chordata</taxon>
        <taxon>Craniata</taxon>
        <taxon>Vertebrata</taxon>
        <taxon>Euteleostomi</taxon>
        <taxon>Mammalia</taxon>
        <taxon>Eutheria</taxon>
        <taxon>Laurasiatheria</taxon>
        <taxon>Artiodactyla</taxon>
        <taxon>Suina</taxon>
        <taxon>Tayassuidae</taxon>
        <taxon>Catagonus</taxon>
    </lineage>
</organism>
<sequence length="105" mass="12122">MRYHLTPARMAIITNSTNNKCWRGCGEKGALLHCWWECKLVQPLWKTAWRFLRKLKIELPFDPAIPLLGIYPAESMTQKDTCTPVFIAALYAIARSWKQPKCPST</sequence>
<evidence type="ECO:0000313" key="1">
    <source>
        <dbReference type="Ensembl" id="ENSCWAP00000010519.1"/>
    </source>
</evidence>
<protein>
    <submittedName>
        <fullName evidence="1">Uncharacterized protein</fullName>
    </submittedName>
</protein>
<keyword evidence="2" id="KW-1185">Reference proteome</keyword>
<dbReference type="Ensembl" id="ENSCWAT00000011442.1">
    <property type="protein sequence ID" value="ENSCWAP00000010519.1"/>
    <property type="gene ID" value="ENSCWAG00000008219.1"/>
</dbReference>
<dbReference type="GeneTree" id="ENSGT01150000286916"/>
<dbReference type="AlphaFoldDB" id="A0A8C3WGJ7"/>